<name>A0A518C979_9BACT</name>
<dbReference type="Proteomes" id="UP000318626">
    <property type="component" value="Chromosome"/>
</dbReference>
<keyword evidence="2" id="KW-1185">Reference proteome</keyword>
<evidence type="ECO:0000313" key="2">
    <source>
        <dbReference type="Proteomes" id="UP000318626"/>
    </source>
</evidence>
<dbReference type="EMBL" id="CP036289">
    <property type="protein sequence ID" value="QDU75779.1"/>
    <property type="molecule type" value="Genomic_DNA"/>
</dbReference>
<sequence>MFGFGPQVDTLRRLAKAACGDLLSNGKTKPEVLSSRCQPWQAFLVVLYAVLIIGGLSQIHQLPNGKPSHPHSADSECAELSECQTEVKAEIAFFATTPDLVTPYIEVPSARLDILPTPDVSDRVTTSYLLRGPPAA</sequence>
<accession>A0A518C979</accession>
<evidence type="ECO:0000313" key="1">
    <source>
        <dbReference type="EMBL" id="QDU75779.1"/>
    </source>
</evidence>
<organism evidence="1 2">
    <name type="scientific">Bremerella volcania</name>
    <dbReference type="NCBI Taxonomy" id="2527984"/>
    <lineage>
        <taxon>Bacteria</taxon>
        <taxon>Pseudomonadati</taxon>
        <taxon>Planctomycetota</taxon>
        <taxon>Planctomycetia</taxon>
        <taxon>Pirellulales</taxon>
        <taxon>Pirellulaceae</taxon>
        <taxon>Bremerella</taxon>
    </lineage>
</organism>
<dbReference type="KEGG" id="bvo:Pan97_28210"/>
<reference evidence="2" key="1">
    <citation type="submission" date="2019-02" db="EMBL/GenBank/DDBJ databases">
        <title>Deep-cultivation of Planctomycetes and their phenomic and genomic characterization uncovers novel biology.</title>
        <authorList>
            <person name="Wiegand S."/>
            <person name="Jogler M."/>
            <person name="Boedeker C."/>
            <person name="Pinto D."/>
            <person name="Vollmers J."/>
            <person name="Rivas-Marin E."/>
            <person name="Kohn T."/>
            <person name="Peeters S.H."/>
            <person name="Heuer A."/>
            <person name="Rast P."/>
            <person name="Oberbeckmann S."/>
            <person name="Bunk B."/>
            <person name="Jeske O."/>
            <person name="Meyerdierks A."/>
            <person name="Storesund J.E."/>
            <person name="Kallscheuer N."/>
            <person name="Luecker S."/>
            <person name="Lage O.M."/>
            <person name="Pohl T."/>
            <person name="Merkel B.J."/>
            <person name="Hornburger P."/>
            <person name="Mueller R.-W."/>
            <person name="Bruemmer F."/>
            <person name="Labrenz M."/>
            <person name="Spormann A.M."/>
            <person name="Op den Camp H."/>
            <person name="Overmann J."/>
            <person name="Amann R."/>
            <person name="Jetten M.S.M."/>
            <person name="Mascher T."/>
            <person name="Medema M.H."/>
            <person name="Devos D.P."/>
            <person name="Kaster A.-K."/>
            <person name="Ovreas L."/>
            <person name="Rohde M."/>
            <person name="Galperin M.Y."/>
            <person name="Jogler C."/>
        </authorList>
    </citation>
    <scope>NUCLEOTIDE SEQUENCE [LARGE SCALE GENOMIC DNA]</scope>
    <source>
        <strain evidence="2">Pan97</strain>
    </source>
</reference>
<proteinExistence type="predicted"/>
<dbReference type="AlphaFoldDB" id="A0A518C979"/>
<gene>
    <name evidence="1" type="ORF">Pan97_28210</name>
</gene>
<protein>
    <submittedName>
        <fullName evidence="1">Uncharacterized protein</fullName>
    </submittedName>
</protein>